<gene>
    <name evidence="1" type="ORF">RD2015_1591</name>
</gene>
<protein>
    <submittedName>
        <fullName evidence="1">Cysteine rich repeat containing protein</fullName>
    </submittedName>
</protein>
<evidence type="ECO:0000313" key="1">
    <source>
        <dbReference type="EMBL" id="ALV06076.1"/>
    </source>
</evidence>
<dbReference type="InterPro" id="IPR001893">
    <property type="entry name" value="Cys-rich_GLG1_repeat"/>
</dbReference>
<dbReference type="Proteomes" id="UP000060699">
    <property type="component" value="Chromosome"/>
</dbReference>
<name>A0A0U3MEX1_9BURK</name>
<dbReference type="KEGG" id="rdp:RD2015_1591"/>
<dbReference type="RefSeq" id="WP_058934427.1">
    <property type="nucleotide sequence ID" value="NZ_CP013729.1"/>
</dbReference>
<reference evidence="1 2" key="1">
    <citation type="submission" date="2015-12" db="EMBL/GenBank/DDBJ databases">
        <title>Complete genome of Roseateles depolymerans KCTC 42856.</title>
        <authorList>
            <person name="Kim K.M."/>
        </authorList>
    </citation>
    <scope>NUCLEOTIDE SEQUENCE [LARGE SCALE GENOMIC DNA]</scope>
    <source>
        <strain evidence="1 2">KCTC 42856</strain>
    </source>
</reference>
<dbReference type="AlphaFoldDB" id="A0A0U3MEX1"/>
<organism evidence="1 2">
    <name type="scientific">Roseateles depolymerans</name>
    <dbReference type="NCBI Taxonomy" id="76731"/>
    <lineage>
        <taxon>Bacteria</taxon>
        <taxon>Pseudomonadati</taxon>
        <taxon>Pseudomonadota</taxon>
        <taxon>Betaproteobacteria</taxon>
        <taxon>Burkholderiales</taxon>
        <taxon>Sphaerotilaceae</taxon>
        <taxon>Roseateles</taxon>
    </lineage>
</organism>
<proteinExistence type="predicted"/>
<sequence precursor="true">MTFMMMRPLLALTMAAALFAMSWSAQARDAVTGPMGKQAAQACRADYKKLCDGVKPGEGRGLACLKQHESELSDGCKSALSEAKDCAAKARELCGAEGGDADKHRACLKAHAAELSQCKADKSGKSETAGS</sequence>
<evidence type="ECO:0000313" key="2">
    <source>
        <dbReference type="Proteomes" id="UP000060699"/>
    </source>
</evidence>
<dbReference type="EMBL" id="CP013729">
    <property type="protein sequence ID" value="ALV06076.1"/>
    <property type="molecule type" value="Genomic_DNA"/>
</dbReference>
<dbReference type="STRING" id="76731.RD2015_1591"/>
<dbReference type="GO" id="GO:0016020">
    <property type="term" value="C:membrane"/>
    <property type="evidence" value="ECO:0007669"/>
    <property type="project" value="InterPro"/>
</dbReference>
<accession>A0A0U3MEX1</accession>
<dbReference type="Pfam" id="PF00839">
    <property type="entry name" value="Cys_rich_FGFR"/>
    <property type="match status" value="1"/>
</dbReference>
<dbReference type="OrthoDB" id="330006at2"/>
<keyword evidence="2" id="KW-1185">Reference proteome</keyword>